<dbReference type="Proteomes" id="UP000704712">
    <property type="component" value="Unassembled WGS sequence"/>
</dbReference>
<reference evidence="1" key="1">
    <citation type="submission" date="2020-04" db="EMBL/GenBank/DDBJ databases">
        <title>Hybrid Assembly of Korean Phytophthora infestans isolates.</title>
        <authorList>
            <person name="Prokchorchik M."/>
            <person name="Lee Y."/>
            <person name="Seo J."/>
            <person name="Cho J.-H."/>
            <person name="Park Y.-E."/>
            <person name="Jang D.-C."/>
            <person name="Im J.-S."/>
            <person name="Choi J.-G."/>
            <person name="Park H.-J."/>
            <person name="Lee G.-B."/>
            <person name="Lee Y.-G."/>
            <person name="Hong S.-Y."/>
            <person name="Cho K."/>
            <person name="Sohn K.H."/>
        </authorList>
    </citation>
    <scope>NUCLEOTIDE SEQUENCE</scope>
    <source>
        <strain evidence="1">KR_1_A1</strain>
        <strain evidence="2">KR_2_A2</strain>
    </source>
</reference>
<keyword evidence="3" id="KW-1185">Reference proteome</keyword>
<comment type="caution">
    <text evidence="1">The sequence shown here is derived from an EMBL/GenBank/DDBJ whole genome shotgun (WGS) entry which is preliminary data.</text>
</comment>
<organism evidence="1 3">
    <name type="scientific">Phytophthora infestans</name>
    <name type="common">Potato late blight agent</name>
    <name type="synonym">Botrytis infestans</name>
    <dbReference type="NCBI Taxonomy" id="4787"/>
    <lineage>
        <taxon>Eukaryota</taxon>
        <taxon>Sar</taxon>
        <taxon>Stramenopiles</taxon>
        <taxon>Oomycota</taxon>
        <taxon>Peronosporomycetes</taxon>
        <taxon>Peronosporales</taxon>
        <taxon>Peronosporaceae</taxon>
        <taxon>Phytophthora</taxon>
    </lineage>
</organism>
<evidence type="ECO:0000313" key="2">
    <source>
        <dbReference type="EMBL" id="KAF4139370.1"/>
    </source>
</evidence>
<proteinExistence type="predicted"/>
<sequence>MADRYIDVAAYEAYEDSDGQELALKQLVNASVGEAYDAWLRVEWVGRGSTLIPGEGRGLVGHRRIVSLGVEEQIISAGPPDGSDRIPTVRYSIRKSGPLLLSDHVAFVQFVADSTAPPSQPKTLILWNSKLTPSTIGSVLLCGGSISRLVLRTVLSSSLSEIAASFHWKKN</sequence>
<name>A0A833T0V4_PHYIN</name>
<accession>A0A833T0V4</accession>
<evidence type="ECO:0000313" key="1">
    <source>
        <dbReference type="EMBL" id="KAF4044008.1"/>
    </source>
</evidence>
<dbReference type="EMBL" id="WSZM01000079">
    <property type="protein sequence ID" value="KAF4044008.1"/>
    <property type="molecule type" value="Genomic_DNA"/>
</dbReference>
<dbReference type="AlphaFoldDB" id="A0A833T0V4"/>
<dbReference type="Proteomes" id="UP000602510">
    <property type="component" value="Unassembled WGS sequence"/>
</dbReference>
<gene>
    <name evidence="1" type="ORF">GN244_ATG03885</name>
    <name evidence="2" type="ORF">GN958_ATG11271</name>
</gene>
<evidence type="ECO:0000313" key="3">
    <source>
        <dbReference type="Proteomes" id="UP000602510"/>
    </source>
</evidence>
<protein>
    <submittedName>
        <fullName evidence="1">Uncharacterized protein</fullName>
    </submittedName>
</protein>
<dbReference type="OMA" id="FHGYKAM"/>
<dbReference type="EMBL" id="JAACNO010001556">
    <property type="protein sequence ID" value="KAF4139370.1"/>
    <property type="molecule type" value="Genomic_DNA"/>
</dbReference>